<organism evidence="1 2">
    <name type="scientific">Eumeta variegata</name>
    <name type="common">Bagworm moth</name>
    <name type="synonym">Eumeta japonica</name>
    <dbReference type="NCBI Taxonomy" id="151549"/>
    <lineage>
        <taxon>Eukaryota</taxon>
        <taxon>Metazoa</taxon>
        <taxon>Ecdysozoa</taxon>
        <taxon>Arthropoda</taxon>
        <taxon>Hexapoda</taxon>
        <taxon>Insecta</taxon>
        <taxon>Pterygota</taxon>
        <taxon>Neoptera</taxon>
        <taxon>Endopterygota</taxon>
        <taxon>Lepidoptera</taxon>
        <taxon>Glossata</taxon>
        <taxon>Ditrysia</taxon>
        <taxon>Tineoidea</taxon>
        <taxon>Psychidae</taxon>
        <taxon>Oiketicinae</taxon>
        <taxon>Eumeta</taxon>
    </lineage>
</organism>
<reference evidence="1 2" key="1">
    <citation type="journal article" date="2019" name="Commun. Biol.">
        <title>The bagworm genome reveals a unique fibroin gene that provides high tensile strength.</title>
        <authorList>
            <person name="Kono N."/>
            <person name="Nakamura H."/>
            <person name="Ohtoshi R."/>
            <person name="Tomita M."/>
            <person name="Numata K."/>
            <person name="Arakawa K."/>
        </authorList>
    </citation>
    <scope>NUCLEOTIDE SEQUENCE [LARGE SCALE GENOMIC DNA]</scope>
</reference>
<gene>
    <name evidence="1" type="ORF">EVAR_49613_1</name>
</gene>
<name>A0A4C1Y0B2_EUMVA</name>
<proteinExistence type="predicted"/>
<protein>
    <submittedName>
        <fullName evidence="1">Uncharacterized protein</fullName>
    </submittedName>
</protein>
<dbReference type="EMBL" id="BGZK01001037">
    <property type="protein sequence ID" value="GBP69326.1"/>
    <property type="molecule type" value="Genomic_DNA"/>
</dbReference>
<evidence type="ECO:0000313" key="2">
    <source>
        <dbReference type="Proteomes" id="UP000299102"/>
    </source>
</evidence>
<accession>A0A4C1Y0B2</accession>
<dbReference type="AlphaFoldDB" id="A0A4C1Y0B2"/>
<sequence>MTPRKYFWPSMNADIAITRSPNKHIHRQFEANLPATRPLEENTDIPTRNILPRVNIQTPDHDPVISPNNTTLLKRTRSGRIIKPPNYGTSAEVASYRLNAASHTSSPHQSTLRVPLRCATARRGVRQPSDEAKRRRVYLKHDVRVRSVMCPMSAAGAETN</sequence>
<comment type="caution">
    <text evidence="1">The sequence shown here is derived from an EMBL/GenBank/DDBJ whole genome shotgun (WGS) entry which is preliminary data.</text>
</comment>
<evidence type="ECO:0000313" key="1">
    <source>
        <dbReference type="EMBL" id="GBP69326.1"/>
    </source>
</evidence>
<keyword evidence="2" id="KW-1185">Reference proteome</keyword>
<dbReference type="Proteomes" id="UP000299102">
    <property type="component" value="Unassembled WGS sequence"/>
</dbReference>